<evidence type="ECO:0000256" key="9">
    <source>
        <dbReference type="RuleBase" id="RU004020"/>
    </source>
</evidence>
<sequence>MDCETTAMSKNTEIEKTGMVDEDDDDVLCIPNPGRKLEPRPPPFLTKTYDMVDDPKTNSYITWNSSGTGFVISDHNNFSAHVLPTFFKTTNFSSFVYQLNSYGFRKISWERYEYGNQWFQAGKKHWLKNIKRRGQVQQPERSQTGKKRTRARASFTPDQGSTNVTVESKLDAMITEQNEMKRNIQTLKQNLDDMEGQLTSLEIPKLPELEDEKTSIAFFLKQFTEYLKKKKTDDNSRRQRLDGSQNTEHQVEPMVNIQGSEVENTAEITENGRFWMGILEGDDAGFESNEGHVYLDDLDSKAMIDEMMAANMQNEIIIDPKPSDRDEDDDHHLQLWT</sequence>
<dbReference type="AlphaFoldDB" id="A0ABD3BIG7"/>
<evidence type="ECO:0000256" key="2">
    <source>
        <dbReference type="ARBA" id="ARBA00011233"/>
    </source>
</evidence>
<evidence type="ECO:0000256" key="6">
    <source>
        <dbReference type="ARBA" id="ARBA00023125"/>
    </source>
</evidence>
<name>A0ABD3BIG7_9LAMI</name>
<evidence type="ECO:0000256" key="5">
    <source>
        <dbReference type="ARBA" id="ARBA00023016"/>
    </source>
</evidence>
<comment type="similarity">
    <text evidence="9">Belongs to the HSF family.</text>
</comment>
<dbReference type="SUPFAM" id="SSF46785">
    <property type="entry name" value="Winged helix' DNA-binding domain"/>
    <property type="match status" value="1"/>
</dbReference>
<keyword evidence="4" id="KW-0805">Transcription regulation</keyword>
<keyword evidence="14" id="KW-1185">Reference proteome</keyword>
<keyword evidence="7" id="KW-0804">Transcription</keyword>
<feature type="region of interest" description="Disordered" evidence="11">
    <location>
        <begin position="133"/>
        <end position="162"/>
    </location>
</feature>
<comment type="caution">
    <text evidence="13">The sequence shown here is derived from an EMBL/GenBank/DDBJ whole genome shotgun (WGS) entry which is preliminary data.</text>
</comment>
<feature type="region of interest" description="Disordered" evidence="11">
    <location>
        <begin position="231"/>
        <end position="250"/>
    </location>
</feature>
<dbReference type="Gene3D" id="1.10.10.10">
    <property type="entry name" value="Winged helix-like DNA-binding domain superfamily/Winged helix DNA-binding domain"/>
    <property type="match status" value="1"/>
</dbReference>
<evidence type="ECO:0000256" key="7">
    <source>
        <dbReference type="ARBA" id="ARBA00023163"/>
    </source>
</evidence>
<reference evidence="14" key="1">
    <citation type="journal article" date="2024" name="IScience">
        <title>Strigolactones Initiate the Formation of Haustorium-like Structures in Castilleja.</title>
        <authorList>
            <person name="Buerger M."/>
            <person name="Peterson D."/>
            <person name="Chory J."/>
        </authorList>
    </citation>
    <scope>NUCLEOTIDE SEQUENCE [LARGE SCALE GENOMIC DNA]</scope>
</reference>
<dbReference type="EMBL" id="JAVIJP010000087">
    <property type="protein sequence ID" value="KAL3617004.1"/>
    <property type="molecule type" value="Genomic_DNA"/>
</dbReference>
<keyword evidence="3" id="KW-0597">Phosphoprotein</keyword>
<dbReference type="Pfam" id="PF00447">
    <property type="entry name" value="HSF_DNA-bind"/>
    <property type="match status" value="1"/>
</dbReference>
<evidence type="ECO:0000256" key="1">
    <source>
        <dbReference type="ARBA" id="ARBA00004123"/>
    </source>
</evidence>
<feature type="domain" description="HSF-type DNA-binding" evidence="12">
    <location>
        <begin position="40"/>
        <end position="133"/>
    </location>
</feature>
<dbReference type="InterPro" id="IPR036390">
    <property type="entry name" value="WH_DNA-bd_sf"/>
</dbReference>
<evidence type="ECO:0000256" key="11">
    <source>
        <dbReference type="SAM" id="MobiDB-lite"/>
    </source>
</evidence>
<dbReference type="PANTHER" id="PTHR10015">
    <property type="entry name" value="HEAT SHOCK TRANSCRIPTION FACTOR"/>
    <property type="match status" value="1"/>
</dbReference>
<organism evidence="13 14">
    <name type="scientific">Castilleja foliolosa</name>
    <dbReference type="NCBI Taxonomy" id="1961234"/>
    <lineage>
        <taxon>Eukaryota</taxon>
        <taxon>Viridiplantae</taxon>
        <taxon>Streptophyta</taxon>
        <taxon>Embryophyta</taxon>
        <taxon>Tracheophyta</taxon>
        <taxon>Spermatophyta</taxon>
        <taxon>Magnoliopsida</taxon>
        <taxon>eudicotyledons</taxon>
        <taxon>Gunneridae</taxon>
        <taxon>Pentapetalae</taxon>
        <taxon>asterids</taxon>
        <taxon>lamiids</taxon>
        <taxon>Lamiales</taxon>
        <taxon>Orobanchaceae</taxon>
        <taxon>Pedicularideae</taxon>
        <taxon>Castillejinae</taxon>
        <taxon>Castilleja</taxon>
    </lineage>
</organism>
<evidence type="ECO:0000256" key="3">
    <source>
        <dbReference type="ARBA" id="ARBA00022553"/>
    </source>
</evidence>
<feature type="coiled-coil region" evidence="10">
    <location>
        <begin position="170"/>
        <end position="197"/>
    </location>
</feature>
<dbReference type="InterPro" id="IPR000232">
    <property type="entry name" value="HSF_DNA-bd"/>
</dbReference>
<feature type="compositionally biased region" description="Basic and acidic residues" evidence="11">
    <location>
        <begin position="231"/>
        <end position="241"/>
    </location>
</feature>
<dbReference type="PANTHER" id="PTHR10015:SF456">
    <property type="entry name" value="E2F_DP FAMILY WINGED-HELIX DNA-BINDING DOMAIN-CONTAINING PROTEIN-RELATED"/>
    <property type="match status" value="1"/>
</dbReference>
<comment type="subunit">
    <text evidence="2">Homotrimer.</text>
</comment>
<keyword evidence="6" id="KW-0238">DNA-binding</keyword>
<accession>A0ABD3BIG7</accession>
<dbReference type="PRINTS" id="PR00056">
    <property type="entry name" value="HSFDOMAIN"/>
</dbReference>
<proteinExistence type="inferred from homology"/>
<dbReference type="GO" id="GO:0003677">
    <property type="term" value="F:DNA binding"/>
    <property type="evidence" value="ECO:0007669"/>
    <property type="project" value="UniProtKB-KW"/>
</dbReference>
<evidence type="ECO:0000256" key="10">
    <source>
        <dbReference type="SAM" id="Coils"/>
    </source>
</evidence>
<keyword evidence="5" id="KW-0346">Stress response</keyword>
<comment type="subcellular location">
    <subcellularLocation>
        <location evidence="1">Nucleus</location>
    </subcellularLocation>
</comment>
<evidence type="ECO:0000256" key="8">
    <source>
        <dbReference type="ARBA" id="ARBA00023242"/>
    </source>
</evidence>
<dbReference type="InterPro" id="IPR036388">
    <property type="entry name" value="WH-like_DNA-bd_sf"/>
</dbReference>
<keyword evidence="8" id="KW-0539">Nucleus</keyword>
<dbReference type="GO" id="GO:0005634">
    <property type="term" value="C:nucleus"/>
    <property type="evidence" value="ECO:0007669"/>
    <property type="project" value="UniProtKB-SubCell"/>
</dbReference>
<evidence type="ECO:0000256" key="4">
    <source>
        <dbReference type="ARBA" id="ARBA00023015"/>
    </source>
</evidence>
<feature type="region of interest" description="Disordered" evidence="11">
    <location>
        <begin position="318"/>
        <end position="337"/>
    </location>
</feature>
<dbReference type="FunFam" id="1.10.10.10:FF:000037">
    <property type="entry name" value="Heat stress transcription factor B-4"/>
    <property type="match status" value="1"/>
</dbReference>
<protein>
    <recommendedName>
        <fullName evidence="12">HSF-type DNA-binding domain-containing protein</fullName>
    </recommendedName>
</protein>
<evidence type="ECO:0000313" key="14">
    <source>
        <dbReference type="Proteomes" id="UP001632038"/>
    </source>
</evidence>
<keyword evidence="10" id="KW-0175">Coiled coil</keyword>
<evidence type="ECO:0000313" key="13">
    <source>
        <dbReference type="EMBL" id="KAL3617004.1"/>
    </source>
</evidence>
<dbReference type="SMART" id="SM00415">
    <property type="entry name" value="HSF"/>
    <property type="match status" value="1"/>
</dbReference>
<gene>
    <name evidence="13" type="ORF">CASFOL_039398</name>
</gene>
<evidence type="ECO:0000259" key="12">
    <source>
        <dbReference type="SMART" id="SM00415"/>
    </source>
</evidence>
<dbReference type="Proteomes" id="UP001632038">
    <property type="component" value="Unassembled WGS sequence"/>
</dbReference>